<proteinExistence type="predicted"/>
<dbReference type="Pfam" id="PF01663">
    <property type="entry name" value="Phosphodiest"/>
    <property type="match status" value="1"/>
</dbReference>
<dbReference type="EMBL" id="JAQFWQ010000076">
    <property type="protein sequence ID" value="MDA2813369.1"/>
    <property type="molecule type" value="Genomic_DNA"/>
</dbReference>
<dbReference type="PANTHER" id="PTHR10151:SF120">
    <property type="entry name" value="BIS(5'-ADENOSYL)-TRIPHOSPHATASE"/>
    <property type="match status" value="1"/>
</dbReference>
<name>A0ABT4U8U0_9ACTN</name>
<feature type="compositionally biased region" description="Low complexity" evidence="1">
    <location>
        <begin position="31"/>
        <end position="45"/>
    </location>
</feature>
<accession>A0ABT4U8U0</accession>
<protein>
    <submittedName>
        <fullName evidence="2">Alkaline phosphatase family protein</fullName>
    </submittedName>
</protein>
<dbReference type="Proteomes" id="UP001527866">
    <property type="component" value="Unassembled WGS sequence"/>
</dbReference>
<dbReference type="InterPro" id="IPR002591">
    <property type="entry name" value="Phosphodiest/P_Trfase"/>
</dbReference>
<dbReference type="InterPro" id="IPR017850">
    <property type="entry name" value="Alkaline_phosphatase_core_sf"/>
</dbReference>
<dbReference type="PANTHER" id="PTHR10151">
    <property type="entry name" value="ECTONUCLEOTIDE PYROPHOSPHATASE/PHOSPHODIESTERASE"/>
    <property type="match status" value="1"/>
</dbReference>
<sequence>MAGHRVAPPARAGAPAGAYRTASERDAADTRPSAAPAPERSAGPGRPSGPVVLIDWDGVDPAYLEEDLDSCAPVLAGLMWSGAHAVMECTYKSVSNPNRASAATGARPEVHRNTAYVLDPATGKARGQTRAMRAETLAEALRRQGRTVLSAGWYIVEDRGTAYGDPEGLYSQGRTWEENVDAVVAALRGEPVDSGGTPVRLPRVPDLIAAYSADLDTIGHREGPGSPRIRERLTGLDAGLGRIVSEVRRAGLLGRTAFVLVSDHGMTGYTRSLEPAVFGAVAAAGLSVERLYSGQAPDPATEVVLTASPRAANAYLRGAAASPEGRARLLRALHGLDELEAVLTREDLDALGAAPEEGDLALDARPPFAFVDPDAVGGAERGGHASLREARAPLTLSGAGVRARARLREPGIIDVAPTLCRLLGADPPAGAQGRVLDEALVPRRV</sequence>
<evidence type="ECO:0000256" key="1">
    <source>
        <dbReference type="SAM" id="MobiDB-lite"/>
    </source>
</evidence>
<feature type="compositionally biased region" description="Low complexity" evidence="1">
    <location>
        <begin position="1"/>
        <end position="21"/>
    </location>
</feature>
<dbReference type="Gene3D" id="3.40.720.10">
    <property type="entry name" value="Alkaline Phosphatase, subunit A"/>
    <property type="match status" value="1"/>
</dbReference>
<comment type="caution">
    <text evidence="2">The sequence shown here is derived from an EMBL/GenBank/DDBJ whole genome shotgun (WGS) entry which is preliminary data.</text>
</comment>
<keyword evidence="3" id="KW-1185">Reference proteome</keyword>
<gene>
    <name evidence="2" type="ORF">O4J56_22175</name>
</gene>
<organism evidence="2 3">
    <name type="scientific">Nocardiopsis endophytica</name>
    <dbReference type="NCBI Taxonomy" id="3018445"/>
    <lineage>
        <taxon>Bacteria</taxon>
        <taxon>Bacillati</taxon>
        <taxon>Actinomycetota</taxon>
        <taxon>Actinomycetes</taxon>
        <taxon>Streptosporangiales</taxon>
        <taxon>Nocardiopsidaceae</taxon>
        <taxon>Nocardiopsis</taxon>
    </lineage>
</organism>
<feature type="region of interest" description="Disordered" evidence="1">
    <location>
        <begin position="1"/>
        <end position="51"/>
    </location>
</feature>
<reference evidence="2 3" key="1">
    <citation type="submission" date="2023-01" db="EMBL/GenBank/DDBJ databases">
        <title>Draft genome sequence of Nocardiopsis sp. RSe5-2 isolated from halophytes.</title>
        <authorList>
            <person name="Duangmal K."/>
            <person name="Chantavorakit T."/>
        </authorList>
    </citation>
    <scope>NUCLEOTIDE SEQUENCE [LARGE SCALE GENOMIC DNA]</scope>
    <source>
        <strain evidence="2 3">RSe5-2</strain>
    </source>
</reference>
<dbReference type="SUPFAM" id="SSF53649">
    <property type="entry name" value="Alkaline phosphatase-like"/>
    <property type="match status" value="1"/>
</dbReference>
<evidence type="ECO:0000313" key="2">
    <source>
        <dbReference type="EMBL" id="MDA2813369.1"/>
    </source>
</evidence>
<evidence type="ECO:0000313" key="3">
    <source>
        <dbReference type="Proteomes" id="UP001527866"/>
    </source>
</evidence>